<dbReference type="EMBL" id="QEKK01000002">
    <property type="protein sequence ID" value="PVY59313.1"/>
    <property type="molecule type" value="Genomic_DNA"/>
</dbReference>
<evidence type="ECO:0000256" key="1">
    <source>
        <dbReference type="ARBA" id="ARBA00023121"/>
    </source>
</evidence>
<protein>
    <submittedName>
        <fullName evidence="2">DegV family protein with EDD domain</fullName>
    </submittedName>
</protein>
<dbReference type="InterPro" id="IPR043168">
    <property type="entry name" value="DegV_C"/>
</dbReference>
<dbReference type="PANTHER" id="PTHR33434">
    <property type="entry name" value="DEGV DOMAIN-CONTAINING PROTEIN DR_1986-RELATED"/>
    <property type="match status" value="1"/>
</dbReference>
<dbReference type="RefSeq" id="WP_058117613.1">
    <property type="nucleotide sequence ID" value="NZ_CALICV010000071.1"/>
</dbReference>
<dbReference type="PANTHER" id="PTHR33434:SF2">
    <property type="entry name" value="FATTY ACID-BINDING PROTEIN TM_1468"/>
    <property type="match status" value="1"/>
</dbReference>
<dbReference type="AlphaFoldDB" id="A0A2U1CEG0"/>
<dbReference type="Gene3D" id="2.20.28.50">
    <property type="entry name" value="degv family protein"/>
    <property type="match status" value="1"/>
</dbReference>
<dbReference type="Proteomes" id="UP000245778">
    <property type="component" value="Unassembled WGS sequence"/>
</dbReference>
<name>A0A2U1CEG0_9FIRM</name>
<proteinExistence type="predicted"/>
<dbReference type="Gene3D" id="3.30.1180.10">
    <property type="match status" value="1"/>
</dbReference>
<dbReference type="OrthoDB" id="2138472at2"/>
<reference evidence="2 3" key="1">
    <citation type="submission" date="2018-04" db="EMBL/GenBank/DDBJ databases">
        <title>Genomic Encyclopedia of Type Strains, Phase IV (KMG-IV): sequencing the most valuable type-strain genomes for metagenomic binning, comparative biology and taxonomic classification.</title>
        <authorList>
            <person name="Goeker M."/>
        </authorList>
    </citation>
    <scope>NUCLEOTIDE SEQUENCE [LARGE SCALE GENOMIC DNA]</scope>
    <source>
        <strain evidence="2 3">DSM 26588</strain>
    </source>
</reference>
<dbReference type="InterPro" id="IPR050270">
    <property type="entry name" value="DegV_domain_contain"/>
</dbReference>
<sequence>MSFKVIVDSCCDLTPSLLREEDFLSVPLTIRVGDHVVVDDASFDQADLLWRMKECETAPQTSCPAPAQYLDAFACGADDLYVITLSALLSGSHNSAQQARQLWLEEHPQARVHIFNSCSASAGEVLLALKVRELAAKGLPFQTVVSEATAFCTEMTTMFVLESLDNLRKNGRLTGLQSVVTGALRIKLLMGATPEGEIYKRGQAMSVKQALSKMVEIMSKDAAHAGKLLAIAHCNCLERAFQLKEMVRKSCHFSDILITETGGISTVYANDGGIVVAY</sequence>
<keyword evidence="1" id="KW-0446">Lipid-binding</keyword>
<dbReference type="NCBIfam" id="TIGR00762">
    <property type="entry name" value="DegV"/>
    <property type="match status" value="1"/>
</dbReference>
<dbReference type="PROSITE" id="PS51482">
    <property type="entry name" value="DEGV"/>
    <property type="match status" value="1"/>
</dbReference>
<evidence type="ECO:0000313" key="2">
    <source>
        <dbReference type="EMBL" id="PVY59313.1"/>
    </source>
</evidence>
<dbReference type="GO" id="GO:0008289">
    <property type="term" value="F:lipid binding"/>
    <property type="evidence" value="ECO:0007669"/>
    <property type="project" value="UniProtKB-KW"/>
</dbReference>
<evidence type="ECO:0000313" key="3">
    <source>
        <dbReference type="Proteomes" id="UP000245778"/>
    </source>
</evidence>
<dbReference type="SUPFAM" id="SSF82549">
    <property type="entry name" value="DAK1/DegV-like"/>
    <property type="match status" value="1"/>
</dbReference>
<dbReference type="GeneID" id="93229426"/>
<dbReference type="InterPro" id="IPR003797">
    <property type="entry name" value="DegV"/>
</dbReference>
<organism evidence="2 3">
    <name type="scientific">Intestinimonas butyriciproducens</name>
    <dbReference type="NCBI Taxonomy" id="1297617"/>
    <lineage>
        <taxon>Bacteria</taxon>
        <taxon>Bacillati</taxon>
        <taxon>Bacillota</taxon>
        <taxon>Clostridia</taxon>
        <taxon>Eubacteriales</taxon>
        <taxon>Intestinimonas</taxon>
    </lineage>
</organism>
<dbReference type="Pfam" id="PF02645">
    <property type="entry name" value="DegV"/>
    <property type="match status" value="1"/>
</dbReference>
<gene>
    <name evidence="2" type="ORF">C7373_102297</name>
</gene>
<accession>A0A2U1CEG0</accession>
<comment type="caution">
    <text evidence="2">The sequence shown here is derived from an EMBL/GenBank/DDBJ whole genome shotgun (WGS) entry which is preliminary data.</text>
</comment>
<dbReference type="Gene3D" id="3.40.50.10440">
    <property type="entry name" value="Dihydroxyacetone kinase, domain 1"/>
    <property type="match status" value="1"/>
</dbReference>